<dbReference type="RefSeq" id="WP_013015372.1">
    <property type="nucleotide sequence ID" value="NC_013947.1"/>
</dbReference>
<evidence type="ECO:0000313" key="4">
    <source>
        <dbReference type="Proteomes" id="UP000000844"/>
    </source>
</evidence>
<protein>
    <submittedName>
        <fullName evidence="3">Uncharacterized protein</fullName>
    </submittedName>
</protein>
<dbReference type="KEGG" id="sna:Snas_0079"/>
<sequence length="351" mass="37764">MNDDEREAARLLEPLRQPEPPATSAVDVDRAMRTGRRTIRVRQVAGTLACVVAVLGIAFTVTVPYYHSPPAEETTSEFGVTTQEFAIGSAGGFTPLTYETGRSRQRATLTTQDGATDAVVTLYPKGRVPRVDGETWKPTGGTAPDVKGGAAVWPSEPVFGDDAVELAWQWRPDAWAFVSVTGPEADQDRAHKVALSVEPGADIDVAVPATYPTPHPGTVQESAVISTLRSIGDHERAERIYQVRYRASGDDSDWITVGVREPAPDTDESTTVDDRPALVEKNKVTFLDGTGLFVEVSDESVLDEPLTDFAARVELKSDLEWSPPPLSPSDMPTSSSETPTDSSTETASPTP</sequence>
<keyword evidence="2" id="KW-0812">Transmembrane</keyword>
<feature type="compositionally biased region" description="Low complexity" evidence="1">
    <location>
        <begin position="328"/>
        <end position="351"/>
    </location>
</feature>
<dbReference type="HOGENOM" id="CLU_789650_0_0_11"/>
<keyword evidence="4" id="KW-1185">Reference proteome</keyword>
<organism evidence="3 4">
    <name type="scientific">Stackebrandtia nassauensis (strain DSM 44728 / CIP 108903 / NRRL B-16338 / NBRC 102104 / LLR-40K-21)</name>
    <dbReference type="NCBI Taxonomy" id="446470"/>
    <lineage>
        <taxon>Bacteria</taxon>
        <taxon>Bacillati</taxon>
        <taxon>Actinomycetota</taxon>
        <taxon>Actinomycetes</taxon>
        <taxon>Glycomycetales</taxon>
        <taxon>Glycomycetaceae</taxon>
        <taxon>Stackebrandtia</taxon>
    </lineage>
</organism>
<dbReference type="eggNOG" id="ENOG5034606">
    <property type="taxonomic scope" value="Bacteria"/>
</dbReference>
<reference evidence="3 4" key="1">
    <citation type="journal article" date="2009" name="Stand. Genomic Sci.">
        <title>Complete genome sequence of Stackebrandtia nassauensis type strain (LLR-40K-21).</title>
        <authorList>
            <person name="Munk C."/>
            <person name="Lapidus A."/>
            <person name="Copeland A."/>
            <person name="Jando M."/>
            <person name="Mayilraj S."/>
            <person name="Glavina Del Rio T."/>
            <person name="Nolan M."/>
            <person name="Chen F."/>
            <person name="Lucas S."/>
            <person name="Tice H."/>
            <person name="Cheng J.F."/>
            <person name="Han C."/>
            <person name="Detter J.C."/>
            <person name="Bruce D."/>
            <person name="Goodwin L."/>
            <person name="Chain P."/>
            <person name="Pitluck S."/>
            <person name="Goker M."/>
            <person name="Ovchinikova G."/>
            <person name="Pati A."/>
            <person name="Ivanova N."/>
            <person name="Mavromatis K."/>
            <person name="Chen A."/>
            <person name="Palaniappan K."/>
            <person name="Land M."/>
            <person name="Hauser L."/>
            <person name="Chang Y.J."/>
            <person name="Jeffries C.D."/>
            <person name="Bristow J."/>
            <person name="Eisen J.A."/>
            <person name="Markowitz V."/>
            <person name="Hugenholtz P."/>
            <person name="Kyrpides N.C."/>
            <person name="Klenk H.P."/>
        </authorList>
    </citation>
    <scope>NUCLEOTIDE SEQUENCE [LARGE SCALE GENOMIC DNA]</scope>
    <source>
        <strain evidence="4">DSM 44728 / CIP 108903 / NRRL B-16338 / NBRC 102104 / LLR-40K-21</strain>
    </source>
</reference>
<dbReference type="AlphaFoldDB" id="D3Q0D7"/>
<dbReference type="OrthoDB" id="3343963at2"/>
<keyword evidence="2" id="KW-1133">Transmembrane helix</keyword>
<feature type="transmembrane region" description="Helical" evidence="2">
    <location>
        <begin position="44"/>
        <end position="66"/>
    </location>
</feature>
<dbReference type="Proteomes" id="UP000000844">
    <property type="component" value="Chromosome"/>
</dbReference>
<feature type="region of interest" description="Disordered" evidence="1">
    <location>
        <begin position="317"/>
        <end position="351"/>
    </location>
</feature>
<keyword evidence="2" id="KW-0472">Membrane</keyword>
<gene>
    <name evidence="3" type="ordered locus">Snas_0079</name>
</gene>
<evidence type="ECO:0000313" key="3">
    <source>
        <dbReference type="EMBL" id="ADD39801.1"/>
    </source>
</evidence>
<proteinExistence type="predicted"/>
<accession>D3Q0D7</accession>
<evidence type="ECO:0000256" key="2">
    <source>
        <dbReference type="SAM" id="Phobius"/>
    </source>
</evidence>
<name>D3Q0D7_STANL</name>
<evidence type="ECO:0000256" key="1">
    <source>
        <dbReference type="SAM" id="MobiDB-lite"/>
    </source>
</evidence>
<dbReference type="EMBL" id="CP001778">
    <property type="protein sequence ID" value="ADD39801.1"/>
    <property type="molecule type" value="Genomic_DNA"/>
</dbReference>
<dbReference type="STRING" id="446470.Snas_0079"/>